<evidence type="ECO:0000256" key="4">
    <source>
        <dbReference type="ARBA" id="ARBA00022692"/>
    </source>
</evidence>
<keyword evidence="3" id="KW-1003">Cell membrane</keyword>
<dbReference type="PIRSF" id="PIRSF006603">
    <property type="entry name" value="DinF"/>
    <property type="match status" value="1"/>
</dbReference>
<evidence type="ECO:0000256" key="3">
    <source>
        <dbReference type="ARBA" id="ARBA00022475"/>
    </source>
</evidence>
<keyword evidence="5 7" id="KW-1133">Transmembrane helix</keyword>
<comment type="subcellular location">
    <subcellularLocation>
        <location evidence="1">Cell inner membrane</location>
        <topology evidence="1">Multi-pass membrane protein</topology>
    </subcellularLocation>
</comment>
<sequence length="458" mass="48939">MQNNSSKKIDLLADPIPATLKKMTVPMLIGMITLMLFNLVDTFFVSLLGTDPLAAISFTFPVTFTVISLAIGLSIGTSAVIAKALGSGDLAQARFDGVVALIVSACFVAVLAFIGYLSIDYIFALLGASQTLMPYIHDYMAVWFIGSVILITPMIGNAVLRASGDTKTPSIIMGFAGIVNAILDPMLIFGFGPIPAMGIKGAAVASVIAWSSAVVLILYILISQKKLLSLDAGQQTFMRAARKILKIGVPAASANMLTPIAMAVMTAMVAKHGDTAVAAFGVGSRIESIACLVVLALSMTLPPFVSQNFGAGKIERVEEAYKTALKFILGWQLGIYLVLVASSYWLSRAFASDPHVIEVIQLFMWILPLGYGIQGIIILSNSSFNALHLPMNALLLSIVRLFIFYLPFAYLGNVIAGLEGLFIGAVIGNVFTAAIAYYWFTHSLVNVSKQNKKQECTV</sequence>
<dbReference type="eggNOG" id="COG0534">
    <property type="taxonomic scope" value="Bacteria"/>
</dbReference>
<dbReference type="Pfam" id="PF01554">
    <property type="entry name" value="MatE"/>
    <property type="match status" value="2"/>
</dbReference>
<dbReference type="NCBIfam" id="TIGR00797">
    <property type="entry name" value="matE"/>
    <property type="match status" value="1"/>
</dbReference>
<feature type="transmembrane region" description="Helical" evidence="7">
    <location>
        <begin position="327"/>
        <end position="347"/>
    </location>
</feature>
<feature type="transmembrane region" description="Helical" evidence="7">
    <location>
        <begin position="172"/>
        <end position="191"/>
    </location>
</feature>
<gene>
    <name evidence="8" type="ORF">PTD2_17520</name>
</gene>
<name>A4CBA7_9GAMM</name>
<keyword evidence="4 7" id="KW-0812">Transmembrane</keyword>
<dbReference type="PANTHER" id="PTHR43549:SF3">
    <property type="entry name" value="MULTIDRUG RESISTANCE PROTEIN YPNP-RELATED"/>
    <property type="match status" value="1"/>
</dbReference>
<evidence type="ECO:0000313" key="9">
    <source>
        <dbReference type="Proteomes" id="UP000006201"/>
    </source>
</evidence>
<dbReference type="InterPro" id="IPR048279">
    <property type="entry name" value="MdtK-like"/>
</dbReference>
<dbReference type="PANTHER" id="PTHR43549">
    <property type="entry name" value="MULTIDRUG RESISTANCE PROTEIN YPNP-RELATED"/>
    <property type="match status" value="1"/>
</dbReference>
<keyword evidence="2" id="KW-0813">Transport</keyword>
<accession>A4CBA7</accession>
<feature type="transmembrane region" description="Helical" evidence="7">
    <location>
        <begin position="286"/>
        <end position="306"/>
    </location>
</feature>
<feature type="transmembrane region" description="Helical" evidence="7">
    <location>
        <begin position="421"/>
        <end position="440"/>
    </location>
</feature>
<comment type="caution">
    <text evidence="8">The sequence shown here is derived from an EMBL/GenBank/DDBJ whole genome shotgun (WGS) entry which is preliminary data.</text>
</comment>
<evidence type="ECO:0000256" key="7">
    <source>
        <dbReference type="SAM" id="Phobius"/>
    </source>
</evidence>
<dbReference type="HOGENOM" id="CLU_012893_0_1_6"/>
<evidence type="ECO:0000256" key="5">
    <source>
        <dbReference type="ARBA" id="ARBA00022989"/>
    </source>
</evidence>
<evidence type="ECO:0000256" key="1">
    <source>
        <dbReference type="ARBA" id="ARBA00004429"/>
    </source>
</evidence>
<feature type="transmembrane region" description="Helical" evidence="7">
    <location>
        <begin position="359"/>
        <end position="381"/>
    </location>
</feature>
<dbReference type="GO" id="GO:0042910">
    <property type="term" value="F:xenobiotic transmembrane transporter activity"/>
    <property type="evidence" value="ECO:0007669"/>
    <property type="project" value="InterPro"/>
</dbReference>
<feature type="transmembrane region" description="Helical" evidence="7">
    <location>
        <begin position="203"/>
        <end position="223"/>
    </location>
</feature>
<keyword evidence="9" id="KW-1185">Reference proteome</keyword>
<feature type="transmembrane region" description="Helical" evidence="7">
    <location>
        <begin position="98"/>
        <end position="119"/>
    </location>
</feature>
<evidence type="ECO:0000256" key="2">
    <source>
        <dbReference type="ARBA" id="ARBA00022448"/>
    </source>
</evidence>
<protein>
    <submittedName>
        <fullName evidence="8">Putative multi antimicrobial extrusion protein MatE/Na+-driven multidrug efflux pump</fullName>
    </submittedName>
</protein>
<dbReference type="RefSeq" id="WP_009839476.1">
    <property type="nucleotide sequence ID" value="NZ_CH959301.1"/>
</dbReference>
<evidence type="ECO:0000256" key="6">
    <source>
        <dbReference type="ARBA" id="ARBA00023136"/>
    </source>
</evidence>
<evidence type="ECO:0000313" key="8">
    <source>
        <dbReference type="EMBL" id="EAR27644.1"/>
    </source>
</evidence>
<dbReference type="OrthoDB" id="9806302at2"/>
<dbReference type="InterPro" id="IPR002528">
    <property type="entry name" value="MATE_fam"/>
</dbReference>
<proteinExistence type="predicted"/>
<dbReference type="EMBL" id="AAOH01000005">
    <property type="protein sequence ID" value="EAR27644.1"/>
    <property type="molecule type" value="Genomic_DNA"/>
</dbReference>
<keyword evidence="6 7" id="KW-0472">Membrane</keyword>
<dbReference type="Proteomes" id="UP000006201">
    <property type="component" value="Unassembled WGS sequence"/>
</dbReference>
<dbReference type="STRING" id="87626.PTD2_17520"/>
<feature type="transmembrane region" description="Helical" evidence="7">
    <location>
        <begin position="60"/>
        <end position="86"/>
    </location>
</feature>
<reference evidence="8 9" key="1">
    <citation type="submission" date="2006-02" db="EMBL/GenBank/DDBJ databases">
        <authorList>
            <person name="Moran M.A."/>
            <person name="Kjelleberg S."/>
            <person name="Egan S."/>
            <person name="Saunders N."/>
            <person name="Thomas T."/>
            <person name="Ferriera S."/>
            <person name="Johnson J."/>
            <person name="Kravitz S."/>
            <person name="Halpern A."/>
            <person name="Remington K."/>
            <person name="Beeson K."/>
            <person name="Tran B."/>
            <person name="Rogers Y.-H."/>
            <person name="Friedman R."/>
            <person name="Venter J.C."/>
        </authorList>
    </citation>
    <scope>NUCLEOTIDE SEQUENCE [LARGE SCALE GENOMIC DNA]</scope>
    <source>
        <strain evidence="8 9">D2</strain>
    </source>
</reference>
<dbReference type="GO" id="GO:0005886">
    <property type="term" value="C:plasma membrane"/>
    <property type="evidence" value="ECO:0007669"/>
    <property type="project" value="UniProtKB-SubCell"/>
</dbReference>
<organism evidence="8 9">
    <name type="scientific">Pseudoalteromonas tunicata D2</name>
    <dbReference type="NCBI Taxonomy" id="87626"/>
    <lineage>
        <taxon>Bacteria</taxon>
        <taxon>Pseudomonadati</taxon>
        <taxon>Pseudomonadota</taxon>
        <taxon>Gammaproteobacteria</taxon>
        <taxon>Alteromonadales</taxon>
        <taxon>Pseudoalteromonadaceae</taxon>
        <taxon>Pseudoalteromonas</taxon>
    </lineage>
</organism>
<feature type="transmembrane region" description="Helical" evidence="7">
    <location>
        <begin position="28"/>
        <end position="48"/>
    </location>
</feature>
<feature type="transmembrane region" description="Helical" evidence="7">
    <location>
        <begin position="244"/>
        <end position="266"/>
    </location>
</feature>
<feature type="transmembrane region" description="Helical" evidence="7">
    <location>
        <begin position="139"/>
        <end position="160"/>
    </location>
</feature>
<dbReference type="AlphaFoldDB" id="A4CBA7"/>
<feature type="transmembrane region" description="Helical" evidence="7">
    <location>
        <begin position="393"/>
        <end position="415"/>
    </location>
</feature>
<dbReference type="GO" id="GO:0015297">
    <property type="term" value="F:antiporter activity"/>
    <property type="evidence" value="ECO:0007669"/>
    <property type="project" value="InterPro"/>
</dbReference>
<dbReference type="InterPro" id="IPR052031">
    <property type="entry name" value="Membrane_Transporter-Flippase"/>
</dbReference>